<feature type="compositionally biased region" description="Low complexity" evidence="1">
    <location>
        <begin position="1"/>
        <end position="19"/>
    </location>
</feature>
<dbReference type="EMBL" id="CAJOBJ010002812">
    <property type="protein sequence ID" value="CAF3941563.1"/>
    <property type="molecule type" value="Genomic_DNA"/>
</dbReference>
<dbReference type="AlphaFoldDB" id="A0A816VJZ7"/>
<dbReference type="Proteomes" id="UP000681967">
    <property type="component" value="Unassembled WGS sequence"/>
</dbReference>
<dbReference type="Proteomes" id="UP000663834">
    <property type="component" value="Unassembled WGS sequence"/>
</dbReference>
<dbReference type="Proteomes" id="UP000663856">
    <property type="component" value="Unassembled WGS sequence"/>
</dbReference>
<dbReference type="Proteomes" id="UP000681720">
    <property type="component" value="Unassembled WGS sequence"/>
</dbReference>
<dbReference type="EMBL" id="CAJOBG010000013">
    <property type="protein sequence ID" value="CAF3735641.1"/>
    <property type="molecule type" value="Genomic_DNA"/>
</dbReference>
<evidence type="ECO:0000313" key="8">
    <source>
        <dbReference type="EMBL" id="CAF3791779.1"/>
    </source>
</evidence>
<reference evidence="6" key="1">
    <citation type="submission" date="2021-02" db="EMBL/GenBank/DDBJ databases">
        <authorList>
            <person name="Nowell W R."/>
        </authorList>
    </citation>
    <scope>NUCLEOTIDE SEQUENCE</scope>
</reference>
<evidence type="ECO:0000313" key="10">
    <source>
        <dbReference type="EMBL" id="CAF3941563.1"/>
    </source>
</evidence>
<evidence type="ECO:0000313" key="9">
    <source>
        <dbReference type="EMBL" id="CAF3941488.1"/>
    </source>
</evidence>
<feature type="compositionally biased region" description="Polar residues" evidence="1">
    <location>
        <begin position="20"/>
        <end position="36"/>
    </location>
</feature>
<name>A0A816VJZ7_9BILA</name>
<dbReference type="EMBL" id="CAJNRF010010549">
    <property type="protein sequence ID" value="CAF2121745.1"/>
    <property type="molecule type" value="Genomic_DNA"/>
</dbReference>
<evidence type="ECO:0000313" key="2">
    <source>
        <dbReference type="EMBL" id="CAF1017569.1"/>
    </source>
</evidence>
<organism evidence="6 11">
    <name type="scientific">Rotaria magnacalcarata</name>
    <dbReference type="NCBI Taxonomy" id="392030"/>
    <lineage>
        <taxon>Eukaryota</taxon>
        <taxon>Metazoa</taxon>
        <taxon>Spiralia</taxon>
        <taxon>Gnathifera</taxon>
        <taxon>Rotifera</taxon>
        <taxon>Eurotatoria</taxon>
        <taxon>Bdelloidea</taxon>
        <taxon>Philodinida</taxon>
        <taxon>Philodinidae</taxon>
        <taxon>Rotaria</taxon>
    </lineage>
</organism>
<keyword evidence="12" id="KW-1185">Reference proteome</keyword>
<dbReference type="EMBL" id="CAJNRG010007308">
    <property type="protein sequence ID" value="CAF2093438.1"/>
    <property type="molecule type" value="Genomic_DNA"/>
</dbReference>
<comment type="caution">
    <text evidence="6">The sequence shown here is derived from an EMBL/GenBank/DDBJ whole genome shotgun (WGS) entry which is preliminary data.</text>
</comment>
<dbReference type="EMBL" id="CAJNOW010015296">
    <property type="protein sequence ID" value="CAF1640795.1"/>
    <property type="molecule type" value="Genomic_DNA"/>
</dbReference>
<evidence type="ECO:0000313" key="5">
    <source>
        <dbReference type="EMBL" id="CAF2093438.1"/>
    </source>
</evidence>
<evidence type="ECO:0000313" key="12">
    <source>
        <dbReference type="Proteomes" id="UP000663866"/>
    </source>
</evidence>
<sequence length="134" mass="15112">MHPESSNSLTNSSISPSLEQDSYFQSSPIPVANNSPYYSFTRTDSRNISSITIQPSTPSIDSTKLYSIDHTHVVSSMVSLHTMLPNGSIFTKLENTTHGYKRKDLQSIKYPQMAVTMSKITQHEINILQRYLNK</sequence>
<evidence type="ECO:0000313" key="3">
    <source>
        <dbReference type="EMBL" id="CAF1640795.1"/>
    </source>
</evidence>
<dbReference type="Proteomes" id="UP000663824">
    <property type="component" value="Unassembled WGS sequence"/>
</dbReference>
<dbReference type="EMBL" id="CAJOBH010003182">
    <property type="protein sequence ID" value="CAF3941488.1"/>
    <property type="molecule type" value="Genomic_DNA"/>
</dbReference>
<dbReference type="Proteomes" id="UP000663855">
    <property type="component" value="Unassembled WGS sequence"/>
</dbReference>
<dbReference type="EMBL" id="CAJNRE010009149">
    <property type="protein sequence ID" value="CAF2079970.1"/>
    <property type="molecule type" value="Genomic_DNA"/>
</dbReference>
<evidence type="ECO:0000256" key="1">
    <source>
        <dbReference type="SAM" id="MobiDB-lite"/>
    </source>
</evidence>
<evidence type="ECO:0000313" key="11">
    <source>
        <dbReference type="Proteomes" id="UP000663856"/>
    </source>
</evidence>
<dbReference type="Proteomes" id="UP000663887">
    <property type="component" value="Unassembled WGS sequence"/>
</dbReference>
<evidence type="ECO:0000313" key="7">
    <source>
        <dbReference type="EMBL" id="CAF3735641.1"/>
    </source>
</evidence>
<proteinExistence type="predicted"/>
<gene>
    <name evidence="9" type="ORF">BYL167_LOCUS10541</name>
    <name evidence="2" type="ORF">CJN711_LOCUS3143</name>
    <name evidence="10" type="ORF">GIL414_LOCUS8611</name>
    <name evidence="3" type="ORF">KQP761_LOCUS28035</name>
    <name evidence="4" type="ORF">MBJ925_LOCUS18347</name>
    <name evidence="7" type="ORF">OVN521_LOCUS251</name>
    <name evidence="8" type="ORF">UXM345_LOCUS4275</name>
    <name evidence="6" type="ORF">WKI299_LOCUS24532</name>
    <name evidence="5" type="ORF">XDN619_LOCUS17171</name>
</gene>
<dbReference type="EMBL" id="CAJNOV010000305">
    <property type="protein sequence ID" value="CAF1017569.1"/>
    <property type="molecule type" value="Genomic_DNA"/>
</dbReference>
<dbReference type="EMBL" id="CAJOBF010000290">
    <property type="protein sequence ID" value="CAF3791779.1"/>
    <property type="molecule type" value="Genomic_DNA"/>
</dbReference>
<evidence type="ECO:0000313" key="4">
    <source>
        <dbReference type="EMBL" id="CAF2079970.1"/>
    </source>
</evidence>
<accession>A0A816VJZ7</accession>
<dbReference type="Proteomes" id="UP000663842">
    <property type="component" value="Unassembled WGS sequence"/>
</dbReference>
<feature type="region of interest" description="Disordered" evidence="1">
    <location>
        <begin position="1"/>
        <end position="36"/>
    </location>
</feature>
<evidence type="ECO:0000313" key="6">
    <source>
        <dbReference type="EMBL" id="CAF2121745.1"/>
    </source>
</evidence>
<protein>
    <submittedName>
        <fullName evidence="6">Uncharacterized protein</fullName>
    </submittedName>
</protein>
<dbReference type="Proteomes" id="UP000663866">
    <property type="component" value="Unassembled WGS sequence"/>
</dbReference>